<proteinExistence type="predicted"/>
<dbReference type="PaxDb" id="3847-GLYMA05G22606.1"/>
<accession>K7KPH9</accession>
<dbReference type="Proteomes" id="UP000008827">
    <property type="component" value="Chromosome 5"/>
</dbReference>
<dbReference type="InParanoid" id="K7KPH9"/>
<organism evidence="1">
    <name type="scientific">Glycine max</name>
    <name type="common">Soybean</name>
    <name type="synonym">Glycine hispida</name>
    <dbReference type="NCBI Taxonomy" id="3847"/>
    <lineage>
        <taxon>Eukaryota</taxon>
        <taxon>Viridiplantae</taxon>
        <taxon>Streptophyta</taxon>
        <taxon>Embryophyta</taxon>
        <taxon>Tracheophyta</taxon>
        <taxon>Spermatophyta</taxon>
        <taxon>Magnoliopsida</taxon>
        <taxon>eudicotyledons</taxon>
        <taxon>Gunneridae</taxon>
        <taxon>Pentapetalae</taxon>
        <taxon>rosids</taxon>
        <taxon>fabids</taxon>
        <taxon>Fabales</taxon>
        <taxon>Fabaceae</taxon>
        <taxon>Papilionoideae</taxon>
        <taxon>50 kb inversion clade</taxon>
        <taxon>NPAAA clade</taxon>
        <taxon>indigoferoid/millettioid clade</taxon>
        <taxon>Phaseoleae</taxon>
        <taxon>Glycine</taxon>
        <taxon>Glycine subgen. Soja</taxon>
    </lineage>
</organism>
<keyword evidence="3" id="KW-1185">Reference proteome</keyword>
<dbReference type="eggNOG" id="KOG1333">
    <property type="taxonomic scope" value="Eukaryota"/>
</dbReference>
<reference evidence="1 2" key="1">
    <citation type="journal article" date="2010" name="Nature">
        <title>Genome sequence of the palaeopolyploid soybean.</title>
        <authorList>
            <person name="Schmutz J."/>
            <person name="Cannon S.B."/>
            <person name="Schlueter J."/>
            <person name="Ma J."/>
            <person name="Mitros T."/>
            <person name="Nelson W."/>
            <person name="Hyten D.L."/>
            <person name="Song Q."/>
            <person name="Thelen J.J."/>
            <person name="Cheng J."/>
            <person name="Xu D."/>
            <person name="Hellsten U."/>
            <person name="May G.D."/>
            <person name="Yu Y."/>
            <person name="Sakurai T."/>
            <person name="Umezawa T."/>
            <person name="Bhattacharyya M.K."/>
            <person name="Sandhu D."/>
            <person name="Valliyodan B."/>
            <person name="Lindquist E."/>
            <person name="Peto M."/>
            <person name="Grant D."/>
            <person name="Shu S."/>
            <person name="Goodstein D."/>
            <person name="Barry K."/>
            <person name="Futrell-Griggs M."/>
            <person name="Abernathy B."/>
            <person name="Du J."/>
            <person name="Tian Z."/>
            <person name="Zhu L."/>
            <person name="Gill N."/>
            <person name="Joshi T."/>
            <person name="Libault M."/>
            <person name="Sethuraman A."/>
            <person name="Zhang X.-C."/>
            <person name="Shinozaki K."/>
            <person name="Nguyen H.T."/>
            <person name="Wing R.A."/>
            <person name="Cregan P."/>
            <person name="Specht J."/>
            <person name="Grimwood J."/>
            <person name="Rokhsar D."/>
            <person name="Stacey G."/>
            <person name="Shoemaker R.C."/>
            <person name="Jackson S.A."/>
        </authorList>
    </citation>
    <scope>NUCLEOTIDE SEQUENCE</scope>
    <source>
        <strain evidence="2">cv. Williams 82</strain>
        <tissue evidence="1">Callus</tissue>
    </source>
</reference>
<reference evidence="2" key="2">
    <citation type="submission" date="2018-02" db="UniProtKB">
        <authorList>
            <consortium name="EnsemblPlants"/>
        </authorList>
    </citation>
    <scope>IDENTIFICATION</scope>
    <source>
        <strain evidence="2">Williams 82</strain>
    </source>
</reference>
<dbReference type="AlphaFoldDB" id="K7KPH9"/>
<dbReference type="PANTHER" id="PTHR47198">
    <property type="entry name" value="OS05G0299300 PROTEIN"/>
    <property type="match status" value="1"/>
</dbReference>
<dbReference type="PANTHER" id="PTHR47198:SF1">
    <property type="entry name" value="WD REPEAT-CONTAINING PROTEIN 91-LIKE ISOFORM X1"/>
    <property type="match status" value="1"/>
</dbReference>
<dbReference type="OMA" id="DPEFHIY"/>
<dbReference type="SMR" id="K7KPH9"/>
<evidence type="ECO:0000313" key="1">
    <source>
        <dbReference type="EMBL" id="KRH58133.1"/>
    </source>
</evidence>
<protein>
    <submittedName>
        <fullName evidence="1 2">Uncharacterized protein</fullName>
    </submittedName>
</protein>
<dbReference type="EMBL" id="CM000838">
    <property type="protein sequence ID" value="KRH58133.1"/>
    <property type="molecule type" value="Genomic_DNA"/>
</dbReference>
<evidence type="ECO:0000313" key="3">
    <source>
        <dbReference type="Proteomes" id="UP000008827"/>
    </source>
</evidence>
<reference evidence="1" key="3">
    <citation type="submission" date="2018-07" db="EMBL/GenBank/DDBJ databases">
        <title>WGS assembly of Glycine max.</title>
        <authorList>
            <person name="Schmutz J."/>
            <person name="Cannon S."/>
            <person name="Schlueter J."/>
            <person name="Ma J."/>
            <person name="Mitros T."/>
            <person name="Nelson W."/>
            <person name="Hyten D."/>
            <person name="Song Q."/>
            <person name="Thelen J."/>
            <person name="Cheng J."/>
            <person name="Xu D."/>
            <person name="Hellsten U."/>
            <person name="May G."/>
            <person name="Yu Y."/>
            <person name="Sakurai T."/>
            <person name="Umezawa T."/>
            <person name="Bhattacharyya M."/>
            <person name="Sandhu D."/>
            <person name="Valliyodan B."/>
            <person name="Lindquist E."/>
            <person name="Peto M."/>
            <person name="Grant D."/>
            <person name="Shu S."/>
            <person name="Goodstein D."/>
            <person name="Barry K."/>
            <person name="Futrell-Griggs M."/>
            <person name="Abernathy B."/>
            <person name="Du J."/>
            <person name="Tian Z."/>
            <person name="Zhu L."/>
            <person name="Gill N."/>
            <person name="Joshi T."/>
            <person name="Libault M."/>
            <person name="Sethuraman A."/>
            <person name="Zhang X."/>
            <person name="Shinozaki K."/>
            <person name="Nguyen H."/>
            <person name="Wing R."/>
            <person name="Cregan P."/>
            <person name="Specht J."/>
            <person name="Grimwood J."/>
            <person name="Rokhsar D."/>
            <person name="Stacey G."/>
            <person name="Shoemaker R."/>
            <person name="Jackson S."/>
        </authorList>
    </citation>
    <scope>NUCLEOTIDE SEQUENCE</scope>
    <source>
        <tissue evidence="1">Callus</tissue>
    </source>
</reference>
<name>K7KPH9_SOYBN</name>
<dbReference type="HOGENOM" id="CLU_103870_0_0_1"/>
<evidence type="ECO:0000313" key="2">
    <source>
        <dbReference type="EnsemblPlants" id="KRH58133"/>
    </source>
</evidence>
<dbReference type="Gramene" id="KRH58133">
    <property type="protein sequence ID" value="KRH58133"/>
    <property type="gene ID" value="GLYMA_05G106400"/>
</dbReference>
<sequence>MVFRSFTNTLESYEAELRTDIGKGFEVDKILDLIFSLYVPKFHADCLLALLGFFKHYLSSSSDAPLASTLSKLETSLLRFYVIHVVQCNRNDNVVNFFTLYVSGFFSKEWYQALHLSSRNFFSEVFNATDILHRV</sequence>
<gene>
    <name evidence="1" type="ORF">GLYMA_05G106400</name>
</gene>
<dbReference type="EnsemblPlants" id="KRH58133">
    <property type="protein sequence ID" value="KRH58133"/>
    <property type="gene ID" value="GLYMA_05G106400"/>
</dbReference>